<gene>
    <name evidence="2" type="ORF">P856_811</name>
</gene>
<dbReference type="Proteomes" id="UP000018700">
    <property type="component" value="Chromosome"/>
</dbReference>
<evidence type="ECO:0000313" key="2">
    <source>
        <dbReference type="EMBL" id="AHC74010.1"/>
    </source>
</evidence>
<keyword evidence="1" id="KW-0812">Transmembrane</keyword>
<proteinExistence type="predicted"/>
<accession>V9TXF7</accession>
<keyword evidence="3" id="KW-1185">Reference proteome</keyword>
<dbReference type="Pfam" id="PF02325">
    <property type="entry name" value="CCB3_YggT"/>
    <property type="match status" value="1"/>
</dbReference>
<dbReference type="InterPro" id="IPR003425">
    <property type="entry name" value="CCB3/YggT"/>
</dbReference>
<feature type="transmembrane region" description="Helical" evidence="1">
    <location>
        <begin position="7"/>
        <end position="27"/>
    </location>
</feature>
<dbReference type="OrthoDB" id="9814445at2"/>
<dbReference type="HOGENOM" id="CLU_136788_0_1_5"/>
<keyword evidence="1" id="KW-1133">Transmembrane helix</keyword>
<dbReference type="KEGG" id="efk:P856_811"/>
<reference evidence="2 3" key="1">
    <citation type="journal article" date="2013" name="PLoS ONE">
        <title>Bacterial endosymbiosis in a chordate host: long-term co-evolution and conservation of secondary metabolism.</title>
        <authorList>
            <person name="Kwan J.C."/>
            <person name="Schmidt E.W."/>
        </authorList>
    </citation>
    <scope>NUCLEOTIDE SEQUENCE [LARGE SCALE GENOMIC DNA]</scope>
    <source>
        <strain evidence="3">faulkneri L5</strain>
    </source>
</reference>
<sequence length="97" mass="11278">MIMNSLAWLFDTILHYLRIALFAYIMMDLLVKFDAINTYNRLVLAVINFLSRIFEPMLKIIRLVLPKVGGIDISAIILILLLEFISHLVQEYAYGPY</sequence>
<dbReference type="STRING" id="1401328.P856_811"/>
<evidence type="ECO:0000313" key="3">
    <source>
        <dbReference type="Proteomes" id="UP000018700"/>
    </source>
</evidence>
<evidence type="ECO:0000256" key="1">
    <source>
        <dbReference type="SAM" id="Phobius"/>
    </source>
</evidence>
<dbReference type="EMBL" id="CP006745">
    <property type="protein sequence ID" value="AHC74010.1"/>
    <property type="molecule type" value="Genomic_DNA"/>
</dbReference>
<evidence type="ECO:0008006" key="4">
    <source>
        <dbReference type="Google" id="ProtNLM"/>
    </source>
</evidence>
<feature type="transmembrane region" description="Helical" evidence="1">
    <location>
        <begin position="70"/>
        <end position="89"/>
    </location>
</feature>
<organism evidence="2 3">
    <name type="scientific">Candidatus Endolissoclinum faulkneri L5</name>
    <dbReference type="NCBI Taxonomy" id="1401328"/>
    <lineage>
        <taxon>Bacteria</taxon>
        <taxon>Pseudomonadati</taxon>
        <taxon>Pseudomonadota</taxon>
        <taxon>Alphaproteobacteria</taxon>
        <taxon>Rhodospirillales</taxon>
        <taxon>Rhodospirillaceae</taxon>
        <taxon>Candidatus Endolissoclinum</taxon>
    </lineage>
</organism>
<dbReference type="eggNOG" id="COG0762">
    <property type="taxonomic scope" value="Bacteria"/>
</dbReference>
<name>V9TXF7_9PROT</name>
<dbReference type="GO" id="GO:0016020">
    <property type="term" value="C:membrane"/>
    <property type="evidence" value="ECO:0007669"/>
    <property type="project" value="InterPro"/>
</dbReference>
<dbReference type="AlphaFoldDB" id="V9TXF7"/>
<protein>
    <recommendedName>
        <fullName evidence="4">YGGT family protein</fullName>
    </recommendedName>
</protein>
<keyword evidence="1" id="KW-0472">Membrane</keyword>